<dbReference type="Gene3D" id="1.10.10.10">
    <property type="entry name" value="Winged helix-like DNA-binding domain superfamily/Winged helix DNA-binding domain"/>
    <property type="match status" value="1"/>
</dbReference>
<evidence type="ECO:0000313" key="7">
    <source>
        <dbReference type="Proteomes" id="UP001320544"/>
    </source>
</evidence>
<accession>A0ABN6MB70</accession>
<dbReference type="PRINTS" id="PR00038">
    <property type="entry name" value="HTHLUXR"/>
</dbReference>
<gene>
    <name evidence="6" type="ORF">CE91St30_05890</name>
</gene>
<protein>
    <recommendedName>
        <fullName evidence="5">HTH luxR-type domain-containing protein</fullName>
    </recommendedName>
</protein>
<dbReference type="Proteomes" id="UP001320544">
    <property type="component" value="Chromosome"/>
</dbReference>
<feature type="transmembrane region" description="Helical" evidence="4">
    <location>
        <begin position="93"/>
        <end position="114"/>
    </location>
</feature>
<proteinExistence type="predicted"/>
<keyword evidence="3" id="KW-0804">Transcription</keyword>
<dbReference type="InterPro" id="IPR000792">
    <property type="entry name" value="Tscrpt_reg_LuxR_C"/>
</dbReference>
<dbReference type="PANTHER" id="PTHR44688:SF16">
    <property type="entry name" value="DNA-BINDING TRANSCRIPTIONAL ACTIVATOR DEVR_DOSR"/>
    <property type="match status" value="1"/>
</dbReference>
<sequence length="231" mass="25430">MLAVIPVLLTVCMILPLGTAKAFSPKPLFILTTQLGGDFEVLNIYRNRNKHDVVDAGLPFVGQTLVFVGLFMGSVLTNAIIKGFGIDVVESGVYTSIAFAGLLVLLAALLVLLMKIQADRHSKVVNVSGLPLETPVSPQANVRQYDGVLAQIRTRYGLTPREEDMILYLLSGYSRQKIAQELFIAESTVKSHINNLYKKLGIHKRDDLLDMVVEFQEIEAEDRNEGSVTTV</sequence>
<keyword evidence="1" id="KW-0805">Transcription regulation</keyword>
<organism evidence="6 7">
    <name type="scientific">Raoultibacter timonensis</name>
    <dbReference type="NCBI Taxonomy" id="1907662"/>
    <lineage>
        <taxon>Bacteria</taxon>
        <taxon>Bacillati</taxon>
        <taxon>Actinomycetota</taxon>
        <taxon>Coriobacteriia</taxon>
        <taxon>Eggerthellales</taxon>
        <taxon>Eggerthellaceae</taxon>
        <taxon>Raoultibacter</taxon>
    </lineage>
</organism>
<dbReference type="InterPro" id="IPR016032">
    <property type="entry name" value="Sig_transdc_resp-reg_C-effctor"/>
</dbReference>
<keyword evidence="7" id="KW-1185">Reference proteome</keyword>
<dbReference type="EMBL" id="AP025564">
    <property type="protein sequence ID" value="BDE95256.1"/>
    <property type="molecule type" value="Genomic_DNA"/>
</dbReference>
<evidence type="ECO:0000256" key="2">
    <source>
        <dbReference type="ARBA" id="ARBA00023125"/>
    </source>
</evidence>
<dbReference type="SUPFAM" id="SSF46894">
    <property type="entry name" value="C-terminal effector domain of the bipartite response regulators"/>
    <property type="match status" value="1"/>
</dbReference>
<dbReference type="Pfam" id="PF00196">
    <property type="entry name" value="GerE"/>
    <property type="match status" value="1"/>
</dbReference>
<dbReference type="SMART" id="SM00421">
    <property type="entry name" value="HTH_LUXR"/>
    <property type="match status" value="1"/>
</dbReference>
<keyword evidence="4" id="KW-1133">Transmembrane helix</keyword>
<feature type="domain" description="HTH luxR-type" evidence="5">
    <location>
        <begin position="151"/>
        <end position="216"/>
    </location>
</feature>
<reference evidence="6 7" key="1">
    <citation type="submission" date="2022-01" db="EMBL/GenBank/DDBJ databases">
        <title>Novel bile acid biosynthetic pathways are enriched in the microbiome of centenarians.</title>
        <authorList>
            <person name="Sato Y."/>
            <person name="Atarashi K."/>
            <person name="Plichta R.D."/>
            <person name="Arai Y."/>
            <person name="Sasajima S."/>
            <person name="Kearney M.S."/>
            <person name="Suda W."/>
            <person name="Takeshita K."/>
            <person name="Sasaki T."/>
            <person name="Okamoto S."/>
            <person name="Skelly N.A."/>
            <person name="Okamura Y."/>
            <person name="Vlamakis H."/>
            <person name="Li Y."/>
            <person name="Tanoue T."/>
            <person name="Takei H."/>
            <person name="Nittono H."/>
            <person name="Narushima S."/>
            <person name="Irie J."/>
            <person name="Itoh H."/>
            <person name="Moriya K."/>
            <person name="Sugiura Y."/>
            <person name="Suematsu M."/>
            <person name="Moritoki N."/>
            <person name="Shibata S."/>
            <person name="Littman R.D."/>
            <person name="Fischbach A.M."/>
            <person name="Uwamino Y."/>
            <person name="Inoue T."/>
            <person name="Honda A."/>
            <person name="Hattori M."/>
            <person name="Murai T."/>
            <person name="Xavier J.R."/>
            <person name="Hirose N."/>
            <person name="Honda K."/>
        </authorList>
    </citation>
    <scope>NUCLEOTIDE SEQUENCE [LARGE SCALE GENOMIC DNA]</scope>
    <source>
        <strain evidence="6 7">CE91-St30</strain>
    </source>
</reference>
<name>A0ABN6MB70_9ACTN</name>
<evidence type="ECO:0000256" key="4">
    <source>
        <dbReference type="SAM" id="Phobius"/>
    </source>
</evidence>
<evidence type="ECO:0000256" key="3">
    <source>
        <dbReference type="ARBA" id="ARBA00023163"/>
    </source>
</evidence>
<dbReference type="PROSITE" id="PS50043">
    <property type="entry name" value="HTH_LUXR_2"/>
    <property type="match status" value="1"/>
</dbReference>
<dbReference type="InterPro" id="IPR036388">
    <property type="entry name" value="WH-like_DNA-bd_sf"/>
</dbReference>
<keyword evidence="4" id="KW-0812">Transmembrane</keyword>
<dbReference type="CDD" id="cd06170">
    <property type="entry name" value="LuxR_C_like"/>
    <property type="match status" value="1"/>
</dbReference>
<feature type="transmembrane region" description="Helical" evidence="4">
    <location>
        <begin position="60"/>
        <end position="81"/>
    </location>
</feature>
<keyword evidence="4" id="KW-0472">Membrane</keyword>
<dbReference type="PANTHER" id="PTHR44688">
    <property type="entry name" value="DNA-BINDING TRANSCRIPTIONAL ACTIVATOR DEVR_DOSR"/>
    <property type="match status" value="1"/>
</dbReference>
<evidence type="ECO:0000256" key="1">
    <source>
        <dbReference type="ARBA" id="ARBA00023015"/>
    </source>
</evidence>
<evidence type="ECO:0000313" key="6">
    <source>
        <dbReference type="EMBL" id="BDE95256.1"/>
    </source>
</evidence>
<keyword evidence="2" id="KW-0238">DNA-binding</keyword>
<evidence type="ECO:0000259" key="5">
    <source>
        <dbReference type="PROSITE" id="PS50043"/>
    </source>
</evidence>